<dbReference type="STRING" id="329046.A0A1Y2CNJ3"/>
<accession>A0A1Y2CNJ3</accession>
<dbReference type="GO" id="GO:0003690">
    <property type="term" value="F:double-stranded DNA binding"/>
    <property type="evidence" value="ECO:0007669"/>
    <property type="project" value="InterPro"/>
</dbReference>
<comment type="caution">
    <text evidence="4">The sequence shown here is derived from an EMBL/GenBank/DDBJ whole genome shotgun (WGS) entry which is preliminary data.</text>
</comment>
<dbReference type="Gene3D" id="1.10.10.10">
    <property type="entry name" value="Winged helix-like DNA-binding domain superfamily/Winged helix DNA-binding domain"/>
    <property type="match status" value="1"/>
</dbReference>
<dbReference type="Proteomes" id="UP000193642">
    <property type="component" value="Unassembled WGS sequence"/>
</dbReference>
<dbReference type="GO" id="GO:0006368">
    <property type="term" value="P:transcription elongation by RNA polymerase II"/>
    <property type="evidence" value="ECO:0007669"/>
    <property type="project" value="TreeGrafter"/>
</dbReference>
<dbReference type="GO" id="GO:0070390">
    <property type="term" value="C:transcription export complex 2"/>
    <property type="evidence" value="ECO:0007669"/>
    <property type="project" value="TreeGrafter"/>
</dbReference>
<feature type="domain" description="PCI" evidence="3">
    <location>
        <begin position="228"/>
        <end position="415"/>
    </location>
</feature>
<dbReference type="AlphaFoldDB" id="A0A1Y2CNJ3"/>
<dbReference type="Pfam" id="PF01399">
    <property type="entry name" value="PCI"/>
    <property type="match status" value="1"/>
</dbReference>
<dbReference type="InterPro" id="IPR045114">
    <property type="entry name" value="Csn12-like"/>
</dbReference>
<evidence type="ECO:0000259" key="3">
    <source>
        <dbReference type="PROSITE" id="PS50250"/>
    </source>
</evidence>
<dbReference type="InterPro" id="IPR000717">
    <property type="entry name" value="PCI_dom"/>
</dbReference>
<evidence type="ECO:0000256" key="2">
    <source>
        <dbReference type="SAM" id="MobiDB-lite"/>
    </source>
</evidence>
<evidence type="ECO:0000256" key="1">
    <source>
        <dbReference type="ARBA" id="ARBA00025771"/>
    </source>
</evidence>
<dbReference type="EMBL" id="MCGO01000011">
    <property type="protein sequence ID" value="ORY48516.1"/>
    <property type="molecule type" value="Genomic_DNA"/>
</dbReference>
<reference evidence="4 5" key="1">
    <citation type="submission" date="2016-07" db="EMBL/GenBank/DDBJ databases">
        <title>Pervasive Adenine N6-methylation of Active Genes in Fungi.</title>
        <authorList>
            <consortium name="DOE Joint Genome Institute"/>
            <person name="Mondo S.J."/>
            <person name="Dannebaum R.O."/>
            <person name="Kuo R.C."/>
            <person name="Labutti K."/>
            <person name="Haridas S."/>
            <person name="Kuo A."/>
            <person name="Salamov A."/>
            <person name="Ahrendt S.R."/>
            <person name="Lipzen A."/>
            <person name="Sullivan W."/>
            <person name="Andreopoulos W.B."/>
            <person name="Clum A."/>
            <person name="Lindquist E."/>
            <person name="Daum C."/>
            <person name="Ramamoorthy G.K."/>
            <person name="Gryganskyi A."/>
            <person name="Culley D."/>
            <person name="Magnuson J.K."/>
            <person name="James T.Y."/>
            <person name="O'Malley M.A."/>
            <person name="Stajich J.E."/>
            <person name="Spatafora J.W."/>
            <person name="Visel A."/>
            <person name="Grigoriev I.V."/>
        </authorList>
    </citation>
    <scope>NUCLEOTIDE SEQUENCE [LARGE SCALE GENOMIC DNA]</scope>
    <source>
        <strain evidence="4 5">JEL800</strain>
    </source>
</reference>
<evidence type="ECO:0000313" key="5">
    <source>
        <dbReference type="Proteomes" id="UP000193642"/>
    </source>
</evidence>
<dbReference type="GO" id="GO:0003723">
    <property type="term" value="F:RNA binding"/>
    <property type="evidence" value="ECO:0007669"/>
    <property type="project" value="InterPro"/>
</dbReference>
<dbReference type="GO" id="GO:0016973">
    <property type="term" value="P:poly(A)+ mRNA export from nucleus"/>
    <property type="evidence" value="ECO:0007669"/>
    <property type="project" value="TreeGrafter"/>
</dbReference>
<dbReference type="SMART" id="SM00753">
    <property type="entry name" value="PAM"/>
    <property type="match status" value="1"/>
</dbReference>
<evidence type="ECO:0000313" key="4">
    <source>
        <dbReference type="EMBL" id="ORY48516.1"/>
    </source>
</evidence>
<sequence length="424" mass="46697">MSLLSRLGPKSQSQGQSQKTFKSSTSPLGRAFLNSDATAAASAVALGPTYGILGSVGGDVDLAAAESESEVDVSLADLAAADDAIDEARAQFNAGNYPDAFATYNYAAQLIHNNAASTARWFLAALFQLNLNLYSLAVKGDETLANSHQKTRCLEEAARTMNKAFSVCATDRFNNINQSRKWGVYYICNLLFRTYFKLNQINLASNLIRSFRGVDLPDLSLYPIAHVVTYRYYMGVLAFYDEQYRKAQDDLSFALINFAPLTTPARIHNRKLLLTHLIPINLLSGISPSDVVYSNHPELSDLFGDLVNAIEAGKLGSFDELLQRKQKGLIRAGVYLTIERCRIICFRNLARRVFLIRGKPTRLELQDILTAVTVAGCEADMDEIECMVANLIDKGLLKGYISHEKLMLVLSPNNAFPSLDSVPV</sequence>
<keyword evidence="5" id="KW-1185">Reference proteome</keyword>
<feature type="compositionally biased region" description="Low complexity" evidence="2">
    <location>
        <begin position="8"/>
        <end position="25"/>
    </location>
</feature>
<dbReference type="PANTHER" id="PTHR12732">
    <property type="entry name" value="UNCHARACTERIZED PROTEASOME COMPONENT REGION PCI-CONTAINING"/>
    <property type="match status" value="1"/>
</dbReference>
<dbReference type="PROSITE" id="PS50250">
    <property type="entry name" value="PCI"/>
    <property type="match status" value="1"/>
</dbReference>
<comment type="similarity">
    <text evidence="1">Belongs to the CSN12 family.</text>
</comment>
<gene>
    <name evidence="4" type="ORF">BCR33DRAFT_714288</name>
</gene>
<dbReference type="OrthoDB" id="10252687at2759"/>
<dbReference type="PANTHER" id="PTHR12732:SF0">
    <property type="entry name" value="PCI DOMAIN-CONTAINING PROTEIN 2"/>
    <property type="match status" value="1"/>
</dbReference>
<dbReference type="InterPro" id="IPR036388">
    <property type="entry name" value="WH-like_DNA-bd_sf"/>
</dbReference>
<protein>
    <recommendedName>
        <fullName evidence="3">PCI domain-containing protein</fullName>
    </recommendedName>
</protein>
<name>A0A1Y2CNJ3_9FUNG</name>
<proteinExistence type="inferred from homology"/>
<organism evidence="4 5">
    <name type="scientific">Rhizoclosmatium globosum</name>
    <dbReference type="NCBI Taxonomy" id="329046"/>
    <lineage>
        <taxon>Eukaryota</taxon>
        <taxon>Fungi</taxon>
        <taxon>Fungi incertae sedis</taxon>
        <taxon>Chytridiomycota</taxon>
        <taxon>Chytridiomycota incertae sedis</taxon>
        <taxon>Chytridiomycetes</taxon>
        <taxon>Chytridiales</taxon>
        <taxon>Chytriomycetaceae</taxon>
        <taxon>Rhizoclosmatium</taxon>
    </lineage>
</organism>
<dbReference type="GO" id="GO:0000973">
    <property type="term" value="P:post-transcriptional tethering of RNA polymerase II gene DNA at nuclear periphery"/>
    <property type="evidence" value="ECO:0007669"/>
    <property type="project" value="TreeGrafter"/>
</dbReference>
<feature type="region of interest" description="Disordered" evidence="2">
    <location>
        <begin position="1"/>
        <end position="25"/>
    </location>
</feature>